<proteinExistence type="inferred from homology"/>
<evidence type="ECO:0000259" key="5">
    <source>
        <dbReference type="Pfam" id="PF00394"/>
    </source>
</evidence>
<dbReference type="InterPro" id="IPR002355">
    <property type="entry name" value="Cu_oxidase_Cu_BS"/>
</dbReference>
<dbReference type="Pfam" id="PF07731">
    <property type="entry name" value="Cu-oxidase_2"/>
    <property type="match status" value="1"/>
</dbReference>
<dbReference type="Proteomes" id="UP000799429">
    <property type="component" value="Unassembled WGS sequence"/>
</dbReference>
<dbReference type="InterPro" id="IPR033138">
    <property type="entry name" value="Cu_oxidase_CS"/>
</dbReference>
<reference evidence="8" key="1">
    <citation type="journal article" date="2020" name="Stud. Mycol.">
        <title>101 Dothideomycetes genomes: a test case for predicting lifestyles and emergence of pathogens.</title>
        <authorList>
            <person name="Haridas S."/>
            <person name="Albert R."/>
            <person name="Binder M."/>
            <person name="Bloem J."/>
            <person name="Labutti K."/>
            <person name="Salamov A."/>
            <person name="Andreopoulos B."/>
            <person name="Baker S."/>
            <person name="Barry K."/>
            <person name="Bills G."/>
            <person name="Bluhm B."/>
            <person name="Cannon C."/>
            <person name="Castanera R."/>
            <person name="Culley D."/>
            <person name="Daum C."/>
            <person name="Ezra D."/>
            <person name="Gonzalez J."/>
            <person name="Henrissat B."/>
            <person name="Kuo A."/>
            <person name="Liang C."/>
            <person name="Lipzen A."/>
            <person name="Lutzoni F."/>
            <person name="Magnuson J."/>
            <person name="Mondo S."/>
            <person name="Nolan M."/>
            <person name="Ohm R."/>
            <person name="Pangilinan J."/>
            <person name="Park H.-J."/>
            <person name="Ramirez L."/>
            <person name="Alfaro M."/>
            <person name="Sun H."/>
            <person name="Tritt A."/>
            <person name="Yoshinaga Y."/>
            <person name="Zwiers L.-H."/>
            <person name="Turgeon B."/>
            <person name="Goodwin S."/>
            <person name="Spatafora J."/>
            <person name="Crous P."/>
            <person name="Grigoriev I."/>
        </authorList>
    </citation>
    <scope>NUCLEOTIDE SEQUENCE</scope>
    <source>
        <strain evidence="8">CBS 101060</strain>
    </source>
</reference>
<dbReference type="InterPro" id="IPR045087">
    <property type="entry name" value="Cu-oxidase_fam"/>
</dbReference>
<dbReference type="OrthoDB" id="2121828at2759"/>
<comment type="similarity">
    <text evidence="1">Belongs to the multicopper oxidase family.</text>
</comment>
<dbReference type="SUPFAM" id="SSF49503">
    <property type="entry name" value="Cupredoxins"/>
    <property type="match status" value="3"/>
</dbReference>
<dbReference type="EMBL" id="MU006099">
    <property type="protein sequence ID" value="KAF2837587.1"/>
    <property type="molecule type" value="Genomic_DNA"/>
</dbReference>
<dbReference type="InterPro" id="IPR011706">
    <property type="entry name" value="Cu-oxidase_C"/>
</dbReference>
<feature type="domain" description="Plastocyanin-like" evidence="6">
    <location>
        <begin position="325"/>
        <end position="385"/>
    </location>
</feature>
<dbReference type="AlphaFoldDB" id="A0A9P4S7M0"/>
<dbReference type="Pfam" id="PF00394">
    <property type="entry name" value="Cu-oxidase"/>
    <property type="match status" value="1"/>
</dbReference>
<dbReference type="PROSITE" id="PS00080">
    <property type="entry name" value="MULTICOPPER_OXIDASE2"/>
    <property type="match status" value="1"/>
</dbReference>
<keyword evidence="4" id="KW-0186">Copper</keyword>
<dbReference type="GO" id="GO:0005507">
    <property type="term" value="F:copper ion binding"/>
    <property type="evidence" value="ECO:0007669"/>
    <property type="project" value="InterPro"/>
</dbReference>
<dbReference type="PROSITE" id="PS00079">
    <property type="entry name" value="MULTICOPPER_OXIDASE1"/>
    <property type="match status" value="1"/>
</dbReference>
<keyword evidence="2" id="KW-0479">Metal-binding</keyword>
<evidence type="ECO:0000313" key="8">
    <source>
        <dbReference type="EMBL" id="KAF2837587.1"/>
    </source>
</evidence>
<evidence type="ECO:0000259" key="6">
    <source>
        <dbReference type="Pfam" id="PF07731"/>
    </source>
</evidence>
<feature type="domain" description="Plastocyanin-like" evidence="5">
    <location>
        <begin position="93"/>
        <end position="218"/>
    </location>
</feature>
<dbReference type="GO" id="GO:0016491">
    <property type="term" value="F:oxidoreductase activity"/>
    <property type="evidence" value="ECO:0007669"/>
    <property type="project" value="UniProtKB-KW"/>
</dbReference>
<dbReference type="PANTHER" id="PTHR11709:SF502">
    <property type="entry name" value="MULTICOPPER OXIDASE"/>
    <property type="match status" value="1"/>
</dbReference>
<organism evidence="8 9">
    <name type="scientific">Patellaria atrata CBS 101060</name>
    <dbReference type="NCBI Taxonomy" id="1346257"/>
    <lineage>
        <taxon>Eukaryota</taxon>
        <taxon>Fungi</taxon>
        <taxon>Dikarya</taxon>
        <taxon>Ascomycota</taxon>
        <taxon>Pezizomycotina</taxon>
        <taxon>Dothideomycetes</taxon>
        <taxon>Dothideomycetes incertae sedis</taxon>
        <taxon>Patellariales</taxon>
        <taxon>Patellariaceae</taxon>
        <taxon>Patellaria</taxon>
    </lineage>
</organism>
<dbReference type="FunFam" id="2.60.40.420:FF:000045">
    <property type="entry name" value="Laccase 2"/>
    <property type="match status" value="1"/>
</dbReference>
<dbReference type="InterPro" id="IPR001117">
    <property type="entry name" value="Cu-oxidase_2nd"/>
</dbReference>
<evidence type="ECO:0000256" key="2">
    <source>
        <dbReference type="ARBA" id="ARBA00022723"/>
    </source>
</evidence>
<keyword evidence="9" id="KW-1185">Reference proteome</keyword>
<comment type="caution">
    <text evidence="8">The sequence shown here is derived from an EMBL/GenBank/DDBJ whole genome shotgun (WGS) entry which is preliminary data.</text>
</comment>
<protein>
    <submittedName>
        <fullName evidence="8">Multicopper oxidase</fullName>
    </submittedName>
</protein>
<evidence type="ECO:0000256" key="3">
    <source>
        <dbReference type="ARBA" id="ARBA00023002"/>
    </source>
</evidence>
<dbReference type="Gene3D" id="2.60.40.420">
    <property type="entry name" value="Cupredoxins - blue copper proteins"/>
    <property type="match status" value="3"/>
</dbReference>
<feature type="domain" description="Plastocyanin-like" evidence="7">
    <location>
        <begin position="1"/>
        <end position="80"/>
    </location>
</feature>
<evidence type="ECO:0000256" key="1">
    <source>
        <dbReference type="ARBA" id="ARBA00010609"/>
    </source>
</evidence>
<keyword evidence="3" id="KW-0560">Oxidoreductase</keyword>
<evidence type="ECO:0000256" key="4">
    <source>
        <dbReference type="ARBA" id="ARBA00023008"/>
    </source>
</evidence>
<dbReference type="InterPro" id="IPR011707">
    <property type="entry name" value="Cu-oxidase-like_N"/>
</dbReference>
<dbReference type="PANTHER" id="PTHR11709">
    <property type="entry name" value="MULTI-COPPER OXIDASE"/>
    <property type="match status" value="1"/>
</dbReference>
<evidence type="ECO:0000313" key="9">
    <source>
        <dbReference type="Proteomes" id="UP000799429"/>
    </source>
</evidence>
<dbReference type="Pfam" id="PF07732">
    <property type="entry name" value="Cu-oxidase_3"/>
    <property type="match status" value="1"/>
</dbReference>
<name>A0A9P4S7M0_9PEZI</name>
<gene>
    <name evidence="8" type="ORF">M501DRAFT_1017963</name>
</gene>
<sequence>MPGPLIEANWGDTVKVTVINELENNETFIHFHGIRQNYTNQHDGVPSITQCPIAPNESQTYTWVASQYGSSWYLTTSLFKHGKDYGMVFLQDWDHDTVDSILIARILGGNITDAVGEHTVFDYVPGKRYLLRVINVAIQSTFKFFIGGHKFKVISTDFSPIVPYDGEILNVNIGQRYNLIIEADQPINNYWMRSDNQNVCANITQALDTKAIVHYEGAPTGPLTTSGNTYTGACVDEPMASLVPILQLNVGSEIDLEINKNITIAPNGDNPNLFRWYLSGTIFKSQWGDPTLYNIVANGTVPDDSGDLLIEISNEGEWVYMIGLGEYTSGTPLNLVNRPRRDTALMDGLGYLVIAFITDNPGVWLMHCHVGWHTSMGLALQIVEAMDQIPQTVDDPEIISDTCRAWDEYASNRGLIVPDSGV</sequence>
<dbReference type="InterPro" id="IPR008972">
    <property type="entry name" value="Cupredoxin"/>
</dbReference>
<accession>A0A9P4S7M0</accession>
<evidence type="ECO:0000259" key="7">
    <source>
        <dbReference type="Pfam" id="PF07732"/>
    </source>
</evidence>